<dbReference type="PANTHER" id="PTHR13713">
    <property type="entry name" value="SIALYLTRANSFERASE"/>
    <property type="match status" value="1"/>
</dbReference>
<dbReference type="GO" id="GO:0000139">
    <property type="term" value="C:Golgi membrane"/>
    <property type="evidence" value="ECO:0007669"/>
    <property type="project" value="UniProtKB-SubCell"/>
</dbReference>
<evidence type="ECO:0000256" key="2">
    <source>
        <dbReference type="ARBA" id="ARBA00006003"/>
    </source>
</evidence>
<evidence type="ECO:0000256" key="1">
    <source>
        <dbReference type="ARBA" id="ARBA00004323"/>
    </source>
</evidence>
<dbReference type="AlphaFoldDB" id="A0A8C7UZQ9"/>
<evidence type="ECO:0000256" key="7">
    <source>
        <dbReference type="ARBA" id="ARBA00022989"/>
    </source>
</evidence>
<protein>
    <submittedName>
        <fullName evidence="12">ST3 beta-galactoside alpha-2,3-sialyltransferase 4</fullName>
    </submittedName>
</protein>
<name>A0A8C7UZQ9_ONCMY</name>
<keyword evidence="13" id="KW-1185">Reference proteome</keyword>
<dbReference type="PANTHER" id="PTHR13713:SF95">
    <property type="entry name" value="CMP-N-ACETYLNEURAMINATE-BETA-GALACTOSAMIDE- ALPHA-2,3-SIALYLTRANSFERASE 4 ISOFORM 1"/>
    <property type="match status" value="1"/>
</dbReference>
<evidence type="ECO:0000256" key="8">
    <source>
        <dbReference type="ARBA" id="ARBA00023034"/>
    </source>
</evidence>
<dbReference type="GeneID" id="110507861"/>
<evidence type="ECO:0000256" key="4">
    <source>
        <dbReference type="ARBA" id="ARBA00022679"/>
    </source>
</evidence>
<keyword evidence="8" id="KW-0333">Golgi apparatus</keyword>
<dbReference type="Ensembl" id="ENSOMYT00000114569.2">
    <property type="protein sequence ID" value="ENSOMYP00000105724.2"/>
    <property type="gene ID" value="ENSOMYG00000047344.2"/>
</dbReference>
<dbReference type="Pfam" id="PF00777">
    <property type="entry name" value="Glyco_transf_29"/>
    <property type="match status" value="1"/>
</dbReference>
<evidence type="ECO:0000313" key="12">
    <source>
        <dbReference type="Ensembl" id="ENSOMYP00000105724.2"/>
    </source>
</evidence>
<dbReference type="RefSeq" id="XP_036820796.1">
    <property type="nucleotide sequence ID" value="XM_036964901.1"/>
</dbReference>
<proteinExistence type="inferred from homology"/>
<dbReference type="GO" id="GO:0008373">
    <property type="term" value="F:sialyltransferase activity"/>
    <property type="evidence" value="ECO:0007669"/>
    <property type="project" value="InterPro"/>
</dbReference>
<accession>A0A8C7UZQ9</accession>
<comment type="similarity">
    <text evidence="2">Belongs to the glycosyltransferase 29 family.</text>
</comment>
<reference evidence="12" key="1">
    <citation type="submission" date="2020-07" db="EMBL/GenBank/DDBJ databases">
        <title>A long reads based de novo assembly of the rainbow trout Arlee double haploid line genome.</title>
        <authorList>
            <person name="Gao G."/>
            <person name="Palti Y."/>
        </authorList>
    </citation>
    <scope>NUCLEOTIDE SEQUENCE [LARGE SCALE GENOMIC DNA]</scope>
</reference>
<evidence type="ECO:0000256" key="11">
    <source>
        <dbReference type="SAM" id="Phobius"/>
    </source>
</evidence>
<keyword evidence="7 11" id="KW-1133">Transmembrane helix</keyword>
<organism evidence="12 13">
    <name type="scientific">Oncorhynchus mykiss</name>
    <name type="common">Rainbow trout</name>
    <name type="synonym">Salmo gairdneri</name>
    <dbReference type="NCBI Taxonomy" id="8022"/>
    <lineage>
        <taxon>Eukaryota</taxon>
        <taxon>Metazoa</taxon>
        <taxon>Chordata</taxon>
        <taxon>Craniata</taxon>
        <taxon>Vertebrata</taxon>
        <taxon>Euteleostomi</taxon>
        <taxon>Actinopterygii</taxon>
        <taxon>Neopterygii</taxon>
        <taxon>Teleostei</taxon>
        <taxon>Protacanthopterygii</taxon>
        <taxon>Salmoniformes</taxon>
        <taxon>Salmonidae</taxon>
        <taxon>Salmoninae</taxon>
        <taxon>Oncorhynchus</taxon>
    </lineage>
</organism>
<dbReference type="GO" id="GO:0009247">
    <property type="term" value="P:glycolipid biosynthetic process"/>
    <property type="evidence" value="ECO:0007669"/>
    <property type="project" value="TreeGrafter"/>
</dbReference>
<dbReference type="GeneTree" id="ENSGT00940000158893"/>
<evidence type="ECO:0000256" key="3">
    <source>
        <dbReference type="ARBA" id="ARBA00022676"/>
    </source>
</evidence>
<reference evidence="12" key="3">
    <citation type="submission" date="2025-09" db="UniProtKB">
        <authorList>
            <consortium name="Ensembl"/>
        </authorList>
    </citation>
    <scope>IDENTIFICATION</scope>
</reference>
<evidence type="ECO:0000256" key="10">
    <source>
        <dbReference type="ARBA" id="ARBA00023180"/>
    </source>
</evidence>
<comment type="subcellular location">
    <subcellularLocation>
        <location evidence="1">Golgi apparatus membrane</location>
        <topology evidence="1">Single-pass type II membrane protein</topology>
    </subcellularLocation>
</comment>
<keyword evidence="3" id="KW-0328">Glycosyltransferase</keyword>
<keyword evidence="9 11" id="KW-0472">Membrane</keyword>
<sequence>MKMSLKTAKTWCFRLIAIVLFFVSYYCSHVFLQSYGGTSKAPPTPSKSLCGGWLKQKWESLNFNISRQTQLFFKLDDFFWRHNQSTLALPYGIKGSELLLLKVLAIIANYKMPASIDSLDCRTCAVIGNGFAIKNSSLGGIINEYDMVIRLNDAPVRGYEDDVGNKTTMRLFYPESASYNPSMHNDPDTLMVLVPFKQQDLRWLKEILYDEKRVRKGFWKPPPQIWLGSTSRIRVLDPHFLHGTASSLLQIPLHPKRKQVHLPREPVQCMVEMSLRWNKARFSLFSQRAPKLCTLWTAETTLSQGNSGKEGVLQAISPTVAFHLRGPIGHSEHSALTPFPTLSSVLSLSWVRGACVCPVSQQEAKRA</sequence>
<evidence type="ECO:0000256" key="5">
    <source>
        <dbReference type="ARBA" id="ARBA00022692"/>
    </source>
</evidence>
<dbReference type="OrthoDB" id="10264956at2759"/>
<evidence type="ECO:0000256" key="6">
    <source>
        <dbReference type="ARBA" id="ARBA00022968"/>
    </source>
</evidence>
<dbReference type="InterPro" id="IPR038578">
    <property type="entry name" value="GT29-like_sf"/>
</dbReference>
<keyword evidence="5 11" id="KW-0812">Transmembrane</keyword>
<feature type="transmembrane region" description="Helical" evidence="11">
    <location>
        <begin position="12"/>
        <end position="32"/>
    </location>
</feature>
<keyword evidence="10" id="KW-0325">Glycoprotein</keyword>
<reference evidence="12" key="2">
    <citation type="submission" date="2025-08" db="UniProtKB">
        <authorList>
            <consortium name="Ensembl"/>
        </authorList>
    </citation>
    <scope>IDENTIFICATION</scope>
</reference>
<evidence type="ECO:0000313" key="13">
    <source>
        <dbReference type="Proteomes" id="UP000694395"/>
    </source>
</evidence>
<dbReference type="Proteomes" id="UP000694395">
    <property type="component" value="Chromosome 27"/>
</dbReference>
<keyword evidence="4" id="KW-0808">Transferase</keyword>
<dbReference type="Gene3D" id="3.90.1480.20">
    <property type="entry name" value="Glycosyl transferase family 29"/>
    <property type="match status" value="1"/>
</dbReference>
<dbReference type="InterPro" id="IPR001675">
    <property type="entry name" value="Glyco_trans_29"/>
</dbReference>
<keyword evidence="6" id="KW-0735">Signal-anchor</keyword>
<evidence type="ECO:0000256" key="9">
    <source>
        <dbReference type="ARBA" id="ARBA00023136"/>
    </source>
</evidence>
<dbReference type="InterPro" id="IPR051142">
    <property type="entry name" value="Glycosyltransferase_29"/>
</dbReference>